<dbReference type="NCBIfam" id="TIGR03142">
    <property type="entry name" value="cytochro_ccmI"/>
    <property type="match status" value="1"/>
</dbReference>
<feature type="transmembrane region" description="Helical" evidence="2">
    <location>
        <begin position="6"/>
        <end position="23"/>
    </location>
</feature>
<keyword evidence="2" id="KW-0812">Transmembrane</keyword>
<dbReference type="Gene3D" id="1.25.40.10">
    <property type="entry name" value="Tetratricopeptide repeat domain"/>
    <property type="match status" value="1"/>
</dbReference>
<dbReference type="GO" id="GO:0017004">
    <property type="term" value="P:cytochrome complex assembly"/>
    <property type="evidence" value="ECO:0007669"/>
    <property type="project" value="UniProtKB-KW"/>
</dbReference>
<accession>A0A3N4UNH6</accession>
<dbReference type="Proteomes" id="UP000269689">
    <property type="component" value="Unassembled WGS sequence"/>
</dbReference>
<dbReference type="InterPro" id="IPR011990">
    <property type="entry name" value="TPR-like_helical_dom_sf"/>
</dbReference>
<dbReference type="OrthoDB" id="9815847at2"/>
<proteinExistence type="predicted"/>
<organism evidence="3 4">
    <name type="scientific">Pacificibacter maritimus</name>
    <dbReference type="NCBI Taxonomy" id="762213"/>
    <lineage>
        <taxon>Bacteria</taxon>
        <taxon>Pseudomonadati</taxon>
        <taxon>Pseudomonadota</taxon>
        <taxon>Alphaproteobacteria</taxon>
        <taxon>Rhodobacterales</taxon>
        <taxon>Roseobacteraceae</taxon>
        <taxon>Pacificibacter</taxon>
    </lineage>
</organism>
<keyword evidence="4" id="KW-1185">Reference proteome</keyword>
<dbReference type="SUPFAM" id="SSF48452">
    <property type="entry name" value="TPR-like"/>
    <property type="match status" value="1"/>
</dbReference>
<dbReference type="InterPro" id="IPR017560">
    <property type="entry name" value="Cyt_c_biogenesis_CcmI"/>
</dbReference>
<evidence type="ECO:0000313" key="4">
    <source>
        <dbReference type="Proteomes" id="UP000269689"/>
    </source>
</evidence>
<gene>
    <name evidence="3" type="ORF">EDD53_0689</name>
</gene>
<name>A0A3N4UNH6_9RHOB</name>
<reference evidence="3 4" key="1">
    <citation type="submission" date="2018-11" db="EMBL/GenBank/DDBJ databases">
        <title>Genomic Encyclopedia of Type Strains, Phase IV (KMG-IV): sequencing the most valuable type-strain genomes for metagenomic binning, comparative biology and taxonomic classification.</title>
        <authorList>
            <person name="Goeker M."/>
        </authorList>
    </citation>
    <scope>NUCLEOTIDE SEQUENCE [LARGE SCALE GENOMIC DNA]</scope>
    <source>
        <strain evidence="3 4">DSM 104731</strain>
    </source>
</reference>
<evidence type="ECO:0000313" key="3">
    <source>
        <dbReference type="EMBL" id="RPE71568.1"/>
    </source>
</evidence>
<evidence type="ECO:0000256" key="1">
    <source>
        <dbReference type="ARBA" id="ARBA00022748"/>
    </source>
</evidence>
<sequence>MTFWIIVFIIAVLTTAPLVLVLLRARRDDDAMQGDTAVEQKVYKDQLREVDRDLARGLLSVEAAQRARLEISRRILDLDSAALRQTKGKALPLWLAATAGLFVLLGGIGLYAKMGAPNYMDLPLERRLQMAENLRDTRPTQAKAEETAPIEQAFPSADPQHLALLEKLRTALEDRPDDLQGHLILTRNAASVGLYQEAYRVQSRVIELKGLSATAQDYADLADMMILSVGGYVSPEAEQAISKSLSLDADNGTARYYAGLMFVQTGRPDTAFQLWNALLNDSTADDPWVPAIRSQIESLAQAAGIRYTLPPLPAPALKGPTQDDIEAASDMSDEDRDAFVRSMVDQLSARLANQGGAPQEWAQLISALGVLGDTSRARAIWTEAQVLFSTDPDATALIRNAAQSAGVAP</sequence>
<keyword evidence="2" id="KW-1133">Transmembrane helix</keyword>
<dbReference type="AlphaFoldDB" id="A0A3N4UNH6"/>
<feature type="transmembrane region" description="Helical" evidence="2">
    <location>
        <begin position="93"/>
        <end position="112"/>
    </location>
</feature>
<evidence type="ECO:0000256" key="2">
    <source>
        <dbReference type="SAM" id="Phobius"/>
    </source>
</evidence>
<comment type="caution">
    <text evidence="3">The sequence shown here is derived from an EMBL/GenBank/DDBJ whole genome shotgun (WGS) entry which is preliminary data.</text>
</comment>
<dbReference type="EMBL" id="RKQK01000001">
    <property type="protein sequence ID" value="RPE71568.1"/>
    <property type="molecule type" value="Genomic_DNA"/>
</dbReference>
<keyword evidence="1" id="KW-0201">Cytochrome c-type biogenesis</keyword>
<protein>
    <submittedName>
        <fullName evidence="3">Cytochrome c-type biogenesis protein CcmH</fullName>
    </submittedName>
</protein>
<dbReference type="RefSeq" id="WP_123791773.1">
    <property type="nucleotide sequence ID" value="NZ_RKQK01000001.1"/>
</dbReference>
<keyword evidence="2" id="KW-0472">Membrane</keyword>